<comment type="caution">
    <text evidence="1">The sequence shown here is derived from an EMBL/GenBank/DDBJ whole genome shotgun (WGS) entry which is preliminary data.</text>
</comment>
<organism evidence="1 2">
    <name type="scientific">Symbiodinium microadriaticum</name>
    <name type="common">Dinoflagellate</name>
    <name type="synonym">Zooxanthella microadriatica</name>
    <dbReference type="NCBI Taxonomy" id="2951"/>
    <lineage>
        <taxon>Eukaryota</taxon>
        <taxon>Sar</taxon>
        <taxon>Alveolata</taxon>
        <taxon>Dinophyceae</taxon>
        <taxon>Suessiales</taxon>
        <taxon>Symbiodiniaceae</taxon>
        <taxon>Symbiodinium</taxon>
    </lineage>
</organism>
<accession>A0A1Q9DJ33</accession>
<keyword evidence="2" id="KW-1185">Reference proteome</keyword>
<evidence type="ECO:0000313" key="1">
    <source>
        <dbReference type="EMBL" id="OLP95168.1"/>
    </source>
</evidence>
<evidence type="ECO:0000313" key="2">
    <source>
        <dbReference type="Proteomes" id="UP000186817"/>
    </source>
</evidence>
<dbReference type="AlphaFoldDB" id="A0A1Q9DJ33"/>
<dbReference type="EMBL" id="LSRX01000514">
    <property type="protein sequence ID" value="OLP95168.1"/>
    <property type="molecule type" value="Genomic_DNA"/>
</dbReference>
<reference evidence="1 2" key="1">
    <citation type="submission" date="2016-02" db="EMBL/GenBank/DDBJ databases">
        <title>Genome analysis of coral dinoflagellate symbionts highlights evolutionary adaptations to a symbiotic lifestyle.</title>
        <authorList>
            <person name="Aranda M."/>
            <person name="Li Y."/>
            <person name="Liew Y.J."/>
            <person name="Baumgarten S."/>
            <person name="Simakov O."/>
            <person name="Wilson M."/>
            <person name="Piel J."/>
            <person name="Ashoor H."/>
            <person name="Bougouffa S."/>
            <person name="Bajic V.B."/>
            <person name="Ryu T."/>
            <person name="Ravasi T."/>
            <person name="Bayer T."/>
            <person name="Micklem G."/>
            <person name="Kim H."/>
            <person name="Bhak J."/>
            <person name="Lajeunesse T.C."/>
            <person name="Voolstra C.R."/>
        </authorList>
    </citation>
    <scope>NUCLEOTIDE SEQUENCE [LARGE SCALE GENOMIC DNA]</scope>
    <source>
        <strain evidence="1 2">CCMP2467</strain>
    </source>
</reference>
<sequence>MWHVSLRSFSASVTLPSDYMHDGRSVLIIGGTTLALHLLLRVGTTLGRDDCGGVPAMTFAASFTDEDPNEELIGGTVTVHLDYGQYDKFTVMRLYLAFDATGLGRTELTSATPFEVQSIEFNDEDPVFQQLSGTVRWVPGSITVTTHFVVYVAEDEQGTGKLQVSPDVPVDAAHEWRISVTLNKTYTQPGSQLCLRCYREAAGLFAATSQLRFFLRPKLHALDEMLRSALRERYNPRFYQNYAEEDVLGLLKPLAMKAVTVTSRVFESAMLNRYFLRHLLVYAANNQGISNFSSAVPLKDNKVTCLTDTFWPCARHQVMKTEECCVDAGQCGDFFNGTQNVSEVEWSVPELHNCMFADYEVQVADISNASNSSNLSWQAWFSSVQVM</sequence>
<name>A0A1Q9DJ33_SYMMI</name>
<proteinExistence type="predicted"/>
<protein>
    <submittedName>
        <fullName evidence="1">Uncharacterized protein</fullName>
    </submittedName>
</protein>
<dbReference type="Proteomes" id="UP000186817">
    <property type="component" value="Unassembled WGS sequence"/>
</dbReference>
<dbReference type="OrthoDB" id="433582at2759"/>
<gene>
    <name evidence="1" type="ORF">AK812_SmicGene22730</name>
</gene>